<evidence type="ECO:0000256" key="10">
    <source>
        <dbReference type="ARBA" id="ARBA00022917"/>
    </source>
</evidence>
<feature type="binding site" evidence="13">
    <location>
        <position position="519"/>
    </location>
    <ligand>
        <name>Zn(2+)</name>
        <dbReference type="ChEBI" id="CHEBI:29105"/>
        <note>catalytic</note>
    </ligand>
</feature>
<keyword evidence="6 13" id="KW-0547">Nucleotide-binding</keyword>
<comment type="subunit">
    <text evidence="13">Homodimer.</text>
</comment>
<dbReference type="InterPro" id="IPR002314">
    <property type="entry name" value="aa-tRNA-synt_IIb"/>
</dbReference>
<evidence type="ECO:0000256" key="9">
    <source>
        <dbReference type="ARBA" id="ARBA00022884"/>
    </source>
</evidence>
<comment type="subcellular location">
    <subcellularLocation>
        <location evidence="13">Cytoplasm</location>
    </subcellularLocation>
</comment>
<dbReference type="RefSeq" id="WP_341266463.1">
    <property type="nucleotide sequence ID" value="NZ_CP146843.1"/>
</dbReference>
<evidence type="ECO:0000256" key="3">
    <source>
        <dbReference type="ARBA" id="ARBA00022555"/>
    </source>
</evidence>
<dbReference type="SUPFAM" id="SSF55681">
    <property type="entry name" value="Class II aaRS and biotin synthetases"/>
    <property type="match status" value="1"/>
</dbReference>
<dbReference type="EC" id="6.1.1.3" evidence="13"/>
<evidence type="ECO:0000313" key="17">
    <source>
        <dbReference type="Proteomes" id="UP001484199"/>
    </source>
</evidence>
<dbReference type="InterPro" id="IPR012676">
    <property type="entry name" value="TGS-like"/>
</dbReference>
<sequence length="645" mass="76091">MIDIKFNNGSVQKFSKKINVLEIIQKNNFHFAHEPIAAYFNDKIIDLNTELEEDGCLEIITSDKPESLQILNYTTSFVMAQAIKRLFPNALLVSGSNYKEGFYYEIDFQSMIFSENYLSEIEKMMHQISQENLDISKKKIAYQEAYDKFAVNKYKKDILQKIQNIEFIEIYSCLDFEDFQLDKLNVFLANTNRIKNFKLLNISGSYFEGDANKSPLIRIYGVSFFNKKDLKQYLQLLEDRKKRDHKNINKEQNFFMLSSEVGIGLPFWLPKGATIRRIIERYIIDKEISYGYQHVYTPILANIKLYQQSGHLELYKENMFPIIEFPNEDKLVLRPMNCPHHMMIFKQNLRSYKELPLKIAELGMMHRFEHSGAVSGLQRTRGMTLNDAHIFVSEGQIKEQIIQIIQLILEVYKDFEITDYSFNLSTRDILNKNKYFDNDLIWDKSETFLREILKENNITYKEVPGDAAFYGPKLDIQILTALHNEETLSTIQLDFLLPQKFNLTYIGPDHKKHFPIVIHRSIISTLERFISYLLEKNKGVLPLWLAPIQIILIPVHNDIHLEYTRKIKNLLLKNSFRVELNDKEASLSYKIREAQKQKIPYQMVIGDKEMNSDYLTVRKYQSFKQEELTIEEFITMLQKKIIDRT</sequence>
<dbReference type="InterPro" id="IPR047246">
    <property type="entry name" value="ThrRS_anticodon"/>
</dbReference>
<keyword evidence="4 13" id="KW-0436">Ligase</keyword>
<keyword evidence="11 13" id="KW-0030">Aminoacyl-tRNA synthetase</keyword>
<evidence type="ECO:0000256" key="7">
    <source>
        <dbReference type="ARBA" id="ARBA00022833"/>
    </source>
</evidence>
<dbReference type="SUPFAM" id="SSF81271">
    <property type="entry name" value="TGS-like"/>
    <property type="match status" value="1"/>
</dbReference>
<feature type="domain" description="Aminoacyl-transfer RNA synthetases class-II family profile" evidence="14">
    <location>
        <begin position="275"/>
        <end position="542"/>
    </location>
</feature>
<evidence type="ECO:0000256" key="6">
    <source>
        <dbReference type="ARBA" id="ARBA00022741"/>
    </source>
</evidence>
<dbReference type="SUPFAM" id="SSF52954">
    <property type="entry name" value="Class II aaRS ABD-related"/>
    <property type="match status" value="1"/>
</dbReference>
<dbReference type="PROSITE" id="PS51880">
    <property type="entry name" value="TGS"/>
    <property type="match status" value="1"/>
</dbReference>
<evidence type="ECO:0000259" key="14">
    <source>
        <dbReference type="PROSITE" id="PS50862"/>
    </source>
</evidence>
<keyword evidence="9 13" id="KW-0694">RNA-binding</keyword>
<dbReference type="PANTHER" id="PTHR11451:SF56">
    <property type="entry name" value="THREONINE--TRNA LIGASE 1"/>
    <property type="match status" value="1"/>
</dbReference>
<keyword evidence="5 13" id="KW-0479">Metal-binding</keyword>
<dbReference type="Pfam" id="PF00587">
    <property type="entry name" value="tRNA-synt_2b"/>
    <property type="match status" value="1"/>
</dbReference>
<evidence type="ECO:0000256" key="4">
    <source>
        <dbReference type="ARBA" id="ARBA00022598"/>
    </source>
</evidence>
<organism evidence="16 17">
    <name type="scientific">Ash yellows phytoplasma</name>
    <dbReference type="NCBI Taxonomy" id="35780"/>
    <lineage>
        <taxon>Bacteria</taxon>
        <taxon>Bacillati</taxon>
        <taxon>Mycoplasmatota</taxon>
        <taxon>Mollicutes</taxon>
        <taxon>Acholeplasmatales</taxon>
        <taxon>Acholeplasmataceae</taxon>
        <taxon>Candidatus Phytoplasma</taxon>
        <taxon>16SrVII (Ash yellows group)</taxon>
    </lineage>
</organism>
<gene>
    <name evidence="13" type="primary">thrS</name>
    <name evidence="16" type="ORF">AshY1_04570</name>
</gene>
<keyword evidence="7 13" id="KW-0862">Zinc</keyword>
<evidence type="ECO:0000256" key="8">
    <source>
        <dbReference type="ARBA" id="ARBA00022840"/>
    </source>
</evidence>
<evidence type="ECO:0000259" key="15">
    <source>
        <dbReference type="PROSITE" id="PS51880"/>
    </source>
</evidence>
<dbReference type="CDD" id="cd00860">
    <property type="entry name" value="ThrRS_anticodon"/>
    <property type="match status" value="1"/>
</dbReference>
<evidence type="ECO:0000256" key="13">
    <source>
        <dbReference type="HAMAP-Rule" id="MF_00184"/>
    </source>
</evidence>
<dbReference type="InterPro" id="IPR002320">
    <property type="entry name" value="Thr-tRNA-ligase_IIa"/>
</dbReference>
<reference evidence="16" key="1">
    <citation type="submission" date="2024-03" db="EMBL/GenBank/DDBJ databases">
        <title>The Complete Genome of 'Candidatus Phytoplasma fraxini' AshY1 from the Ash Yellows Group.</title>
        <authorList>
            <person name="Boehm J.W."/>
            <person name="Huettel B."/>
            <person name="Schneider B."/>
            <person name="Kube M."/>
        </authorList>
    </citation>
    <scope>NUCLEOTIDE SEQUENCE [LARGE SCALE GENOMIC DNA]</scope>
    <source>
        <strain evidence="16">AshY1</strain>
    </source>
</reference>
<name>A0ABZ2U8C4_ASHYP</name>
<dbReference type="InterPro" id="IPR004154">
    <property type="entry name" value="Anticodon-bd"/>
</dbReference>
<evidence type="ECO:0000256" key="11">
    <source>
        <dbReference type="ARBA" id="ARBA00023146"/>
    </source>
</evidence>
<dbReference type="NCBIfam" id="TIGR00418">
    <property type="entry name" value="thrS"/>
    <property type="match status" value="1"/>
</dbReference>
<dbReference type="Proteomes" id="UP001484199">
    <property type="component" value="Chromosome"/>
</dbReference>
<dbReference type="EMBL" id="CP146843">
    <property type="protein sequence ID" value="WYY26564.1"/>
    <property type="molecule type" value="Genomic_DNA"/>
</dbReference>
<proteinExistence type="inferred from homology"/>
<dbReference type="InterPro" id="IPR006195">
    <property type="entry name" value="aa-tRNA-synth_II"/>
</dbReference>
<dbReference type="InterPro" id="IPR045864">
    <property type="entry name" value="aa-tRNA-synth_II/BPL/LPL"/>
</dbReference>
<protein>
    <recommendedName>
        <fullName evidence="13">Threonine--tRNA ligase</fullName>
        <ecNumber evidence="13">6.1.1.3</ecNumber>
    </recommendedName>
    <alternativeName>
        <fullName evidence="13">Threonyl-tRNA synthetase</fullName>
        <shortName evidence="13">ThrRS</shortName>
    </alternativeName>
</protein>
<keyword evidence="3 13" id="KW-0820">tRNA-binding</keyword>
<dbReference type="Gene3D" id="3.30.930.10">
    <property type="entry name" value="Bira Bifunctional Protein, Domain 2"/>
    <property type="match status" value="1"/>
</dbReference>
<feature type="binding site" evidence="13">
    <location>
        <position position="338"/>
    </location>
    <ligand>
        <name>Zn(2+)</name>
        <dbReference type="ChEBI" id="CHEBI:29105"/>
        <note>catalytic</note>
    </ligand>
</feature>
<feature type="domain" description="TGS" evidence="15">
    <location>
        <begin position="1"/>
        <end position="61"/>
    </location>
</feature>
<dbReference type="CDD" id="cd01667">
    <property type="entry name" value="TGS_ThrRS"/>
    <property type="match status" value="1"/>
</dbReference>
<evidence type="ECO:0000256" key="12">
    <source>
        <dbReference type="ARBA" id="ARBA00049515"/>
    </source>
</evidence>
<comment type="cofactor">
    <cofactor evidence="13">
        <name>Zn(2+)</name>
        <dbReference type="ChEBI" id="CHEBI:29105"/>
    </cofactor>
    <text evidence="13">Binds 1 zinc ion per subunit.</text>
</comment>
<dbReference type="HAMAP" id="MF_00184">
    <property type="entry name" value="Thr_tRNA_synth"/>
    <property type="match status" value="1"/>
</dbReference>
<comment type="caution">
    <text evidence="13">Lacks conserved residue(s) required for the propagation of feature annotation.</text>
</comment>
<dbReference type="PRINTS" id="PR01047">
    <property type="entry name" value="TRNASYNTHTHR"/>
</dbReference>
<dbReference type="InterPro" id="IPR012675">
    <property type="entry name" value="Beta-grasp_dom_sf"/>
</dbReference>
<dbReference type="PROSITE" id="PS50862">
    <property type="entry name" value="AA_TRNA_LIGASE_II"/>
    <property type="match status" value="1"/>
</dbReference>
<feature type="binding site" evidence="13">
    <location>
        <position position="389"/>
    </location>
    <ligand>
        <name>Zn(2+)</name>
        <dbReference type="ChEBI" id="CHEBI:29105"/>
        <note>catalytic</note>
    </ligand>
</feature>
<dbReference type="Gene3D" id="3.10.20.30">
    <property type="match status" value="1"/>
</dbReference>
<evidence type="ECO:0000256" key="2">
    <source>
        <dbReference type="ARBA" id="ARBA00022490"/>
    </source>
</evidence>
<dbReference type="Gene3D" id="3.40.50.800">
    <property type="entry name" value="Anticodon-binding domain"/>
    <property type="match status" value="1"/>
</dbReference>
<evidence type="ECO:0000256" key="5">
    <source>
        <dbReference type="ARBA" id="ARBA00022723"/>
    </source>
</evidence>
<keyword evidence="17" id="KW-1185">Reference proteome</keyword>
<dbReference type="CDD" id="cd00771">
    <property type="entry name" value="ThrRS_core"/>
    <property type="match status" value="1"/>
</dbReference>
<dbReference type="Pfam" id="PF03129">
    <property type="entry name" value="HGTP_anticodon"/>
    <property type="match status" value="1"/>
</dbReference>
<accession>A0ABZ2U8C4</accession>
<dbReference type="Gene3D" id="3.30.980.10">
    <property type="entry name" value="Threonyl-trna Synthetase, Chain A, domain 2"/>
    <property type="match status" value="1"/>
</dbReference>
<dbReference type="InterPro" id="IPR036621">
    <property type="entry name" value="Anticodon-bd_dom_sf"/>
</dbReference>
<evidence type="ECO:0000313" key="16">
    <source>
        <dbReference type="EMBL" id="WYY26564.1"/>
    </source>
</evidence>
<comment type="similarity">
    <text evidence="1 13">Belongs to the class-II aminoacyl-tRNA synthetase family.</text>
</comment>
<keyword evidence="8 13" id="KW-0067">ATP-binding</keyword>
<dbReference type="InterPro" id="IPR004095">
    <property type="entry name" value="TGS"/>
</dbReference>
<dbReference type="PANTHER" id="PTHR11451">
    <property type="entry name" value="THREONINE-TRNA LIGASE"/>
    <property type="match status" value="1"/>
</dbReference>
<dbReference type="InterPro" id="IPR018163">
    <property type="entry name" value="Thr/Ala-tRNA-synth_IIc_edit"/>
</dbReference>
<keyword evidence="10 13" id="KW-0648">Protein biosynthesis</keyword>
<keyword evidence="2 13" id="KW-0963">Cytoplasm</keyword>
<dbReference type="SUPFAM" id="SSF55186">
    <property type="entry name" value="ThrRS/AlaRS common domain"/>
    <property type="match status" value="1"/>
</dbReference>
<dbReference type="InterPro" id="IPR033728">
    <property type="entry name" value="ThrRS_core"/>
</dbReference>
<comment type="catalytic activity">
    <reaction evidence="12 13">
        <text>tRNA(Thr) + L-threonine + ATP = L-threonyl-tRNA(Thr) + AMP + diphosphate + H(+)</text>
        <dbReference type="Rhea" id="RHEA:24624"/>
        <dbReference type="Rhea" id="RHEA-COMP:9670"/>
        <dbReference type="Rhea" id="RHEA-COMP:9704"/>
        <dbReference type="ChEBI" id="CHEBI:15378"/>
        <dbReference type="ChEBI" id="CHEBI:30616"/>
        <dbReference type="ChEBI" id="CHEBI:33019"/>
        <dbReference type="ChEBI" id="CHEBI:57926"/>
        <dbReference type="ChEBI" id="CHEBI:78442"/>
        <dbReference type="ChEBI" id="CHEBI:78534"/>
        <dbReference type="ChEBI" id="CHEBI:456215"/>
        <dbReference type="EC" id="6.1.1.3"/>
    </reaction>
</comment>
<evidence type="ECO:0000256" key="1">
    <source>
        <dbReference type="ARBA" id="ARBA00008226"/>
    </source>
</evidence>